<evidence type="ECO:0000313" key="7">
    <source>
        <dbReference type="Proteomes" id="UP000054248"/>
    </source>
</evidence>
<dbReference type="SUPFAM" id="SSF48371">
    <property type="entry name" value="ARM repeat"/>
    <property type="match status" value="1"/>
</dbReference>
<proteinExistence type="inferred from homology"/>
<dbReference type="SMART" id="SM00543">
    <property type="entry name" value="MIF4G"/>
    <property type="match status" value="1"/>
</dbReference>
<dbReference type="InterPro" id="IPR016024">
    <property type="entry name" value="ARM-type_fold"/>
</dbReference>
<dbReference type="SMART" id="SM00544">
    <property type="entry name" value="MA3"/>
    <property type="match status" value="1"/>
</dbReference>
<dbReference type="InterPro" id="IPR003891">
    <property type="entry name" value="Initiation_fac_eIF4g_MI"/>
</dbReference>
<reference evidence="7" key="2">
    <citation type="submission" date="2015-01" db="EMBL/GenBank/DDBJ databases">
        <title>Evolutionary Origins and Diversification of the Mycorrhizal Mutualists.</title>
        <authorList>
            <consortium name="DOE Joint Genome Institute"/>
            <consortium name="Mycorrhizal Genomics Consortium"/>
            <person name="Kohler A."/>
            <person name="Kuo A."/>
            <person name="Nagy L.G."/>
            <person name="Floudas D."/>
            <person name="Copeland A."/>
            <person name="Barry K.W."/>
            <person name="Cichocki N."/>
            <person name="Veneault-Fourrey C."/>
            <person name="LaButti K."/>
            <person name="Lindquist E.A."/>
            <person name="Lipzen A."/>
            <person name="Lundell T."/>
            <person name="Morin E."/>
            <person name="Murat C."/>
            <person name="Riley R."/>
            <person name="Ohm R."/>
            <person name="Sun H."/>
            <person name="Tunlid A."/>
            <person name="Henrissat B."/>
            <person name="Grigoriev I.V."/>
            <person name="Hibbett D.S."/>
            <person name="Martin F."/>
        </authorList>
    </citation>
    <scope>NUCLEOTIDE SEQUENCE [LARGE SCALE GENOMIC DNA]</scope>
    <source>
        <strain evidence="7">MUT 4182</strain>
    </source>
</reference>
<feature type="domain" description="MI" evidence="5">
    <location>
        <begin position="389"/>
        <end position="524"/>
    </location>
</feature>
<dbReference type="GO" id="GO:0003723">
    <property type="term" value="F:RNA binding"/>
    <property type="evidence" value="ECO:0007669"/>
    <property type="project" value="InterPro"/>
</dbReference>
<dbReference type="PANTHER" id="PTHR18034:SF4">
    <property type="entry name" value="NUCLEOLAR MIF4G DOMAIN-CONTAINING PROTEIN 1"/>
    <property type="match status" value="1"/>
</dbReference>
<dbReference type="Proteomes" id="UP000054248">
    <property type="component" value="Unassembled WGS sequence"/>
</dbReference>
<dbReference type="HOGENOM" id="CLU_006786_4_0_1"/>
<keyword evidence="3" id="KW-0539">Nucleus</keyword>
<evidence type="ECO:0000256" key="3">
    <source>
        <dbReference type="ARBA" id="ARBA00023242"/>
    </source>
</evidence>
<protein>
    <recommendedName>
        <fullName evidence="5">MI domain-containing protein</fullName>
    </recommendedName>
</protein>
<dbReference type="PROSITE" id="PS51366">
    <property type="entry name" value="MI"/>
    <property type="match status" value="1"/>
</dbReference>
<dbReference type="EMBL" id="KN822943">
    <property type="protein sequence ID" value="KIO34363.1"/>
    <property type="molecule type" value="Genomic_DNA"/>
</dbReference>
<feature type="compositionally biased region" description="Acidic residues" evidence="4">
    <location>
        <begin position="1"/>
        <end position="14"/>
    </location>
</feature>
<sequence>MESDVPGSDDDDDVGSSTHSISALQIAPSAQTTGQAKQPQGENAAKSEAQLKLSRQVKGLLNKLSEQNIGSILEDIEGLYRNHTRNDVTATLTELIIASISSHSSLLDTFVVLHAALVASLHKVLGVDFAAFFVQVVVEEYEKQYNIAAKSDEVDANDGDPKEDGGAESVRGKEASNLLVLLAELYTFQVVSCILVYDIIREFLSGGLGEFEVELFLKLLKSIGVRLRQDDPTALKDIVQLVQTKVAGQDRSTQSSRTRFMLETLTNLKNNKLGLVDPKRKVGQANGQMVAEAVERMKKFVNGIGKKRTVRGNEPLNVSLRDLRSADTKGKWWLVGSAWAGNPLVDRKEKNEDDGGHEDRSVLDEEAKAHAEQSAALLKLAKKQGMNTDVRRSIFVVLMSSEDYVDACERLGHLKISDQQRPEVVRVLLHCLGNEKAYNPYYTLIAQHLSTSTRSVRFSLQYCLWDLFREFGESIGRSGGDGDGLGSEDEKSVSKTKLKNLARAYAWWVAKGAMALDAFKPLNFLSLKSQTTLFLRTFFAELFVSSQSASPLLDFATEDEREVASLSRDREVLEVIMMKSIKSANVVQGMMYLFEQDVEELAGMAKDGEVRKLIRWGVKVAKETLGTGGEVANLL</sequence>
<evidence type="ECO:0000256" key="1">
    <source>
        <dbReference type="ARBA" id="ARBA00004604"/>
    </source>
</evidence>
<organism evidence="6 7">
    <name type="scientific">Tulasnella calospora MUT 4182</name>
    <dbReference type="NCBI Taxonomy" id="1051891"/>
    <lineage>
        <taxon>Eukaryota</taxon>
        <taxon>Fungi</taxon>
        <taxon>Dikarya</taxon>
        <taxon>Basidiomycota</taxon>
        <taxon>Agaricomycotina</taxon>
        <taxon>Agaricomycetes</taxon>
        <taxon>Cantharellales</taxon>
        <taxon>Tulasnellaceae</taxon>
        <taxon>Tulasnella</taxon>
    </lineage>
</organism>
<dbReference type="InterPro" id="IPR003890">
    <property type="entry name" value="MIF4G-like_typ-3"/>
</dbReference>
<dbReference type="Pfam" id="PF02854">
    <property type="entry name" value="MIF4G"/>
    <property type="match status" value="1"/>
</dbReference>
<evidence type="ECO:0000313" key="6">
    <source>
        <dbReference type="EMBL" id="KIO34363.1"/>
    </source>
</evidence>
<dbReference type="InterPro" id="IPR050781">
    <property type="entry name" value="CWC22_splicing_factor"/>
</dbReference>
<dbReference type="PANTHER" id="PTHR18034">
    <property type="entry name" value="CELL CYCLE CONTROL PROTEIN CWF22-RELATED"/>
    <property type="match status" value="1"/>
</dbReference>
<dbReference type="Gene3D" id="1.25.40.180">
    <property type="match status" value="1"/>
</dbReference>
<keyword evidence="7" id="KW-1185">Reference proteome</keyword>
<evidence type="ECO:0000256" key="4">
    <source>
        <dbReference type="SAM" id="MobiDB-lite"/>
    </source>
</evidence>
<evidence type="ECO:0000259" key="5">
    <source>
        <dbReference type="PROSITE" id="PS51366"/>
    </source>
</evidence>
<dbReference type="GO" id="GO:0042274">
    <property type="term" value="P:ribosomal small subunit biogenesis"/>
    <property type="evidence" value="ECO:0007669"/>
    <property type="project" value="TreeGrafter"/>
</dbReference>
<dbReference type="OrthoDB" id="361797at2759"/>
<gene>
    <name evidence="6" type="ORF">M407DRAFT_13520</name>
</gene>
<dbReference type="Pfam" id="PF02847">
    <property type="entry name" value="MA3"/>
    <property type="match status" value="1"/>
</dbReference>
<comment type="subcellular location">
    <subcellularLocation>
        <location evidence="1">Nucleus</location>
        <location evidence="1">Nucleolus</location>
    </subcellularLocation>
</comment>
<reference evidence="6 7" key="1">
    <citation type="submission" date="2014-04" db="EMBL/GenBank/DDBJ databases">
        <authorList>
            <consortium name="DOE Joint Genome Institute"/>
            <person name="Kuo A."/>
            <person name="Girlanda M."/>
            <person name="Perotto S."/>
            <person name="Kohler A."/>
            <person name="Nagy L.G."/>
            <person name="Floudas D."/>
            <person name="Copeland A."/>
            <person name="Barry K.W."/>
            <person name="Cichocki N."/>
            <person name="Veneault-Fourrey C."/>
            <person name="LaButti K."/>
            <person name="Lindquist E.A."/>
            <person name="Lipzen A."/>
            <person name="Lundell T."/>
            <person name="Morin E."/>
            <person name="Murat C."/>
            <person name="Sun H."/>
            <person name="Tunlid A."/>
            <person name="Henrissat B."/>
            <person name="Grigoriev I.V."/>
            <person name="Hibbett D.S."/>
            <person name="Martin F."/>
            <person name="Nordberg H.P."/>
            <person name="Cantor M.N."/>
            <person name="Hua S.X."/>
        </authorList>
    </citation>
    <scope>NUCLEOTIDE SEQUENCE [LARGE SCALE GENOMIC DNA]</scope>
    <source>
        <strain evidence="6 7">MUT 4182</strain>
    </source>
</reference>
<accession>A0A0C3LK03</accession>
<feature type="compositionally biased region" description="Polar residues" evidence="4">
    <location>
        <begin position="18"/>
        <end position="41"/>
    </location>
</feature>
<comment type="similarity">
    <text evidence="2">Belongs to the CWC22 family.</text>
</comment>
<name>A0A0C3LK03_9AGAM</name>
<dbReference type="STRING" id="1051891.A0A0C3LK03"/>
<feature type="region of interest" description="Disordered" evidence="4">
    <location>
        <begin position="1"/>
        <end position="45"/>
    </location>
</feature>
<dbReference type="GO" id="GO:0005730">
    <property type="term" value="C:nucleolus"/>
    <property type="evidence" value="ECO:0007669"/>
    <property type="project" value="UniProtKB-SubCell"/>
</dbReference>
<dbReference type="AlphaFoldDB" id="A0A0C3LK03"/>
<evidence type="ECO:0000256" key="2">
    <source>
        <dbReference type="ARBA" id="ARBA00006856"/>
    </source>
</evidence>